<gene>
    <name evidence="2" type="primary">LOC108013078</name>
</gene>
<dbReference type="GeneID" id="108013078"/>
<dbReference type="Proteomes" id="UP001652628">
    <property type="component" value="Chromosome 3"/>
</dbReference>
<dbReference type="AlphaFoldDB" id="A0AB39ZEK5"/>
<evidence type="ECO:0000313" key="1">
    <source>
        <dbReference type="Proteomes" id="UP001652628"/>
    </source>
</evidence>
<accession>A0AB39ZEK5</accession>
<reference evidence="2" key="1">
    <citation type="submission" date="2025-08" db="UniProtKB">
        <authorList>
            <consortium name="RefSeq"/>
        </authorList>
    </citation>
    <scope>IDENTIFICATION</scope>
</reference>
<proteinExistence type="predicted"/>
<feature type="non-terminal residue" evidence="2">
    <location>
        <position position="1"/>
    </location>
</feature>
<organism evidence="1 2">
    <name type="scientific">Drosophila suzukii</name>
    <name type="common">Spotted-wing drosophila fruit fly</name>
    <dbReference type="NCBI Taxonomy" id="28584"/>
    <lineage>
        <taxon>Eukaryota</taxon>
        <taxon>Metazoa</taxon>
        <taxon>Ecdysozoa</taxon>
        <taxon>Arthropoda</taxon>
        <taxon>Hexapoda</taxon>
        <taxon>Insecta</taxon>
        <taxon>Pterygota</taxon>
        <taxon>Neoptera</taxon>
        <taxon>Endopterygota</taxon>
        <taxon>Diptera</taxon>
        <taxon>Brachycera</taxon>
        <taxon>Muscomorpha</taxon>
        <taxon>Ephydroidea</taxon>
        <taxon>Drosophilidae</taxon>
        <taxon>Drosophila</taxon>
        <taxon>Sophophora</taxon>
    </lineage>
</organism>
<name>A0AB39ZEK5_DROSZ</name>
<keyword evidence="1" id="KW-1185">Reference proteome</keyword>
<protein>
    <submittedName>
        <fullName evidence="2">Uncharacterized protein</fullName>
    </submittedName>
</protein>
<sequence>SKFTNVLRGEGGSAMDEEYISVSRYDRQKELAKRRLLFWARRLQLMPHEVEKMSDGELNQRWQVFKREEDNFDNRQALFDRWKQLHELRYLMYEEQRKYNERYGPDGASIWRILAMAQQDLEKKLHIDRIRGSCQRFPSPMCLMEEKRQSGGNQLLLEPLKSILVGYDSDSEDELRLKKVTRYIPTRWPKRRISTPLISHPKRYNQNHDFCKEHLEDCQLRFSKKKCNLHGTSEDSFKSLREPPPNLGFCPHCGERHLRLPPRF</sequence>
<evidence type="ECO:0000313" key="2">
    <source>
        <dbReference type="RefSeq" id="XP_016934187.2"/>
    </source>
</evidence>
<dbReference type="RefSeq" id="XP_016934187.2">
    <property type="nucleotide sequence ID" value="XM_017078698.4"/>
</dbReference>